<proteinExistence type="predicted"/>
<evidence type="ECO:0000313" key="3">
    <source>
        <dbReference type="EMBL" id="GAO29989.1"/>
    </source>
</evidence>
<feature type="compositionally biased region" description="Polar residues" evidence="1">
    <location>
        <begin position="617"/>
        <end position="630"/>
    </location>
</feature>
<dbReference type="AlphaFoldDB" id="A0A0E9LXL7"/>
<accession>A0A0E9LXL7</accession>
<comment type="caution">
    <text evidence="3">The sequence shown here is derived from an EMBL/GenBank/DDBJ whole genome shotgun (WGS) entry which is preliminary data.</text>
</comment>
<evidence type="ECO:0000259" key="2">
    <source>
        <dbReference type="SMART" id="SM00642"/>
    </source>
</evidence>
<dbReference type="InterPro" id="IPR017853">
    <property type="entry name" value="GH"/>
</dbReference>
<evidence type="ECO:0000313" key="4">
    <source>
        <dbReference type="Proteomes" id="UP000032900"/>
    </source>
</evidence>
<dbReference type="InterPro" id="IPR006047">
    <property type="entry name" value="GH13_cat_dom"/>
</dbReference>
<dbReference type="Proteomes" id="UP000032900">
    <property type="component" value="Unassembled WGS sequence"/>
</dbReference>
<dbReference type="SMART" id="SM00642">
    <property type="entry name" value="Aamy"/>
    <property type="match status" value="1"/>
</dbReference>
<keyword evidence="4" id="KW-1185">Reference proteome</keyword>
<dbReference type="STRING" id="1236989.JCM15548_12231"/>
<feature type="region of interest" description="Disordered" evidence="1">
    <location>
        <begin position="610"/>
        <end position="651"/>
    </location>
</feature>
<dbReference type="SUPFAM" id="SSF51445">
    <property type="entry name" value="(Trans)glycosidases"/>
    <property type="match status" value="1"/>
</dbReference>
<dbReference type="PANTHER" id="PTHR43447">
    <property type="entry name" value="ALPHA-AMYLASE"/>
    <property type="match status" value="1"/>
</dbReference>
<protein>
    <submittedName>
        <fullName evidence="3">Cytoplasmic alpha-amylase</fullName>
    </submittedName>
</protein>
<organism evidence="3 4">
    <name type="scientific">Geofilum rubicundum JCM 15548</name>
    <dbReference type="NCBI Taxonomy" id="1236989"/>
    <lineage>
        <taxon>Bacteria</taxon>
        <taxon>Pseudomonadati</taxon>
        <taxon>Bacteroidota</taxon>
        <taxon>Bacteroidia</taxon>
        <taxon>Marinilabiliales</taxon>
        <taxon>Marinilabiliaceae</taxon>
        <taxon>Geofilum</taxon>
    </lineage>
</organism>
<feature type="domain" description="Glycosyl hydrolase family 13 catalytic" evidence="2">
    <location>
        <begin position="39"/>
        <end position="578"/>
    </location>
</feature>
<gene>
    <name evidence="3" type="ORF">JCM15548_12231</name>
</gene>
<evidence type="ECO:0000256" key="1">
    <source>
        <dbReference type="SAM" id="MobiDB-lite"/>
    </source>
</evidence>
<name>A0A0E9LXL7_9BACT</name>
<dbReference type="GO" id="GO:0005975">
    <property type="term" value="P:carbohydrate metabolic process"/>
    <property type="evidence" value="ECO:0007669"/>
    <property type="project" value="InterPro"/>
</dbReference>
<sequence>MFTIYLNRFTRRLGTLKWLKPFFLVLLFNGTVDSMAQKDVMLQAFYWDVPVDTEMKNGFWWDNLTSKAQELKNMGITAIWVPSPAKGNWGITDMGYGIYDHFDLGDYDQKGSVETRFGSRSELEIMIAGMQDTTNHQAPIEVYADIILNHIYGSDENAEANPAVKQYVFDEAFRNGSQFTPYPSNEITWVLPNARAGDYFIKIKGYCLNFDTAADNRGYDLQIDYQNSGFNEIFSWEKEPNNGDGQFNAFPASGASIRAFMDNKSDVDEFKVTAPGDQNIIIKLTSREQSNGDWNWGDQTKGYYPVEIWHNGVNLTVSILEAHTNTSLTFPVHTGPSEQNWKWNYSHFHPVDHNDWLGNWGNGDEIISNTKGYGNDLNTFSEEVQQRMNTWGVWLVERMKFDGFRLDFVRGFQESYAADWINSLPPKNSQQRFIVGEYWGSAQSIQDWVHTLDAHGARASAFDFPLKSVLTELCNKGEDFDMRQLNHAGLVRNNEGLHILSSAVVTFLENHDTGKEHDKWVTKDWHLGYAYILTHEGRPCLFYPHLYGVQLQDNQNSAHHVAIPPSLQKELLDLLFIRSTYLDGALTVLSQVGRPYPAEEASDVYVARRKAMRPSKGPSSLSTTATQQKDSGWMRPRMDGPPGRVRNWSMP</sequence>
<reference evidence="3 4" key="1">
    <citation type="journal article" date="2015" name="Microbes Environ.">
        <title>Distribution and evolution of nitrogen fixation genes in the phylum bacteroidetes.</title>
        <authorList>
            <person name="Inoue J."/>
            <person name="Oshima K."/>
            <person name="Suda W."/>
            <person name="Sakamoto M."/>
            <person name="Iino T."/>
            <person name="Noda S."/>
            <person name="Hongoh Y."/>
            <person name="Hattori M."/>
            <person name="Ohkuma M."/>
        </authorList>
    </citation>
    <scope>NUCLEOTIDE SEQUENCE [LARGE SCALE GENOMIC DNA]</scope>
    <source>
        <strain evidence="3">JCM 15548</strain>
    </source>
</reference>
<dbReference type="RefSeq" id="WP_062124677.1">
    <property type="nucleotide sequence ID" value="NZ_BAZW01000016.1"/>
</dbReference>
<dbReference type="Gene3D" id="3.20.20.80">
    <property type="entry name" value="Glycosidases"/>
    <property type="match status" value="2"/>
</dbReference>
<dbReference type="EMBL" id="BAZW01000016">
    <property type="protein sequence ID" value="GAO29989.1"/>
    <property type="molecule type" value="Genomic_DNA"/>
</dbReference>